<name>A0A7G7XNM9_9VIRU</name>
<proteinExistence type="predicted"/>
<organism evidence="1">
    <name type="scientific">Jujube associated badnavirus</name>
    <dbReference type="NCBI Taxonomy" id="2761560"/>
    <lineage>
        <taxon>Viruses</taxon>
        <taxon>Riboviria</taxon>
        <taxon>Pararnavirae</taxon>
        <taxon>Artverviricota</taxon>
        <taxon>Revtraviricetes</taxon>
        <taxon>Ortervirales</taxon>
        <taxon>Caulimoviridae</taxon>
        <taxon>Badnavirus</taxon>
    </lineage>
</organism>
<accession>A0A7G7XNM9</accession>
<dbReference type="EMBL" id="MN274946">
    <property type="protein sequence ID" value="QNH81993.1"/>
    <property type="molecule type" value="Genomic_DNA"/>
</dbReference>
<sequence>MTSWQATADKQTYKDAVTATEAIEPPAVGFARPSEYRNTLAQLGAVTKQNNTILLIVTELTEKINLLQLQVQQLQQHVLKGKAPENLEASISELTTKLSKLKVEGTESTVPKKKGVLYVYKKPSDILEQEKARR</sequence>
<reference evidence="1" key="1">
    <citation type="submission" date="2019-08" db="EMBL/GenBank/DDBJ databases">
        <title>Jujube associated Badnavirus.</title>
        <authorList>
            <person name="Yan c."/>
            <person name="Li y."/>
        </authorList>
    </citation>
    <scope>NUCLEOTIDE SEQUENCE</scope>
    <source>
        <strain evidence="1">BJ</strain>
    </source>
</reference>
<evidence type="ECO:0000313" key="1">
    <source>
        <dbReference type="EMBL" id="QNH81993.1"/>
    </source>
</evidence>
<protein>
    <submittedName>
        <fullName evidence="1">P2</fullName>
    </submittedName>
</protein>